<feature type="non-terminal residue" evidence="10">
    <location>
        <position position="231"/>
    </location>
</feature>
<keyword evidence="4" id="KW-0863">Zinc-finger</keyword>
<dbReference type="InterPro" id="IPR025995">
    <property type="entry name" value="Tudor-knot"/>
</dbReference>
<dbReference type="Pfam" id="PF11717">
    <property type="entry name" value="Tudor-knot"/>
    <property type="match status" value="1"/>
</dbReference>
<dbReference type="InterPro" id="IPR040706">
    <property type="entry name" value="Zf-MYST"/>
</dbReference>
<feature type="domain" description="MYST-type HAT" evidence="9">
    <location>
        <begin position="91"/>
        <end position="231"/>
    </location>
</feature>
<dbReference type="SUPFAM" id="SSF54160">
    <property type="entry name" value="Chromo domain-like"/>
    <property type="match status" value="1"/>
</dbReference>
<comment type="subcellular location">
    <subcellularLocation>
        <location evidence="1 8">Nucleus</location>
    </subcellularLocation>
</comment>
<evidence type="ECO:0000256" key="8">
    <source>
        <dbReference type="RuleBase" id="RU361211"/>
    </source>
</evidence>
<keyword evidence="5" id="KW-0862">Zinc</keyword>
<evidence type="ECO:0000256" key="1">
    <source>
        <dbReference type="ARBA" id="ARBA00004123"/>
    </source>
</evidence>
<dbReference type="Gene3D" id="2.30.30.140">
    <property type="match status" value="1"/>
</dbReference>
<keyword evidence="3" id="KW-0479">Metal-binding</keyword>
<evidence type="ECO:0000256" key="7">
    <source>
        <dbReference type="ARBA" id="ARBA00023242"/>
    </source>
</evidence>
<evidence type="ECO:0000256" key="5">
    <source>
        <dbReference type="ARBA" id="ARBA00022833"/>
    </source>
</evidence>
<evidence type="ECO:0000313" key="11">
    <source>
        <dbReference type="Proteomes" id="UP000051530"/>
    </source>
</evidence>
<dbReference type="GO" id="GO:0008270">
    <property type="term" value="F:zinc ion binding"/>
    <property type="evidence" value="ECO:0007669"/>
    <property type="project" value="UniProtKB-KW"/>
</dbReference>
<dbReference type="InterPro" id="IPR016197">
    <property type="entry name" value="Chromo-like_dom_sf"/>
</dbReference>
<comment type="catalytic activity">
    <reaction evidence="8">
        <text>L-lysyl-[protein] + acetyl-CoA = N(6)-acetyl-L-lysyl-[protein] + CoA + H(+)</text>
        <dbReference type="Rhea" id="RHEA:45948"/>
        <dbReference type="Rhea" id="RHEA-COMP:9752"/>
        <dbReference type="Rhea" id="RHEA-COMP:10731"/>
        <dbReference type="ChEBI" id="CHEBI:15378"/>
        <dbReference type="ChEBI" id="CHEBI:29969"/>
        <dbReference type="ChEBI" id="CHEBI:57287"/>
        <dbReference type="ChEBI" id="CHEBI:57288"/>
        <dbReference type="ChEBI" id="CHEBI:61930"/>
        <dbReference type="EC" id="2.3.1.48"/>
    </reaction>
</comment>
<dbReference type="GO" id="GO:0003682">
    <property type="term" value="F:chromatin binding"/>
    <property type="evidence" value="ECO:0007669"/>
    <property type="project" value="TreeGrafter"/>
</dbReference>
<keyword evidence="2 10" id="KW-0808">Transferase</keyword>
<dbReference type="InterPro" id="IPR002717">
    <property type="entry name" value="HAT_MYST-type"/>
</dbReference>
<dbReference type="EMBL" id="LGUB01001372">
    <property type="protein sequence ID" value="KRH91941.1"/>
    <property type="molecule type" value="Genomic_DNA"/>
</dbReference>
<keyword evidence="6" id="KW-0156">Chromatin regulator</keyword>
<reference evidence="10 11" key="1">
    <citation type="submission" date="2015-07" db="EMBL/GenBank/DDBJ databases">
        <title>The genome of Pseudoloma neurophilia, a relevant intracellular parasite of the zebrafish.</title>
        <authorList>
            <person name="Ndikumana S."/>
            <person name="Pelin A."/>
            <person name="Sanders J."/>
            <person name="Corradi N."/>
        </authorList>
    </citation>
    <scope>NUCLEOTIDE SEQUENCE [LARGE SCALE GENOMIC DNA]</scope>
    <source>
        <strain evidence="10 11">MK1</strain>
    </source>
</reference>
<evidence type="ECO:0000256" key="2">
    <source>
        <dbReference type="ARBA" id="ARBA00022679"/>
    </source>
</evidence>
<dbReference type="GO" id="GO:0003712">
    <property type="term" value="F:transcription coregulator activity"/>
    <property type="evidence" value="ECO:0007669"/>
    <property type="project" value="TreeGrafter"/>
</dbReference>
<dbReference type="Pfam" id="PF17772">
    <property type="entry name" value="zf-MYST"/>
    <property type="match status" value="1"/>
</dbReference>
<dbReference type="Pfam" id="PF01853">
    <property type="entry name" value="MOZ_SAS"/>
    <property type="match status" value="1"/>
</dbReference>
<dbReference type="Gene3D" id="3.40.630.30">
    <property type="match status" value="1"/>
</dbReference>
<dbReference type="InterPro" id="IPR050603">
    <property type="entry name" value="MYST_HAT"/>
</dbReference>
<dbReference type="SUPFAM" id="SSF55729">
    <property type="entry name" value="Acyl-CoA N-acyltransferases (Nat)"/>
    <property type="match status" value="1"/>
</dbReference>
<proteinExistence type="inferred from homology"/>
<evidence type="ECO:0000256" key="6">
    <source>
        <dbReference type="ARBA" id="ARBA00022853"/>
    </source>
</evidence>
<comment type="similarity">
    <text evidence="8">Belongs to the MYST (SAS/MOZ) family.</text>
</comment>
<keyword evidence="7 8" id="KW-0539">Nucleus</keyword>
<dbReference type="GO" id="GO:0004402">
    <property type="term" value="F:histone acetyltransferase activity"/>
    <property type="evidence" value="ECO:0007669"/>
    <property type="project" value="InterPro"/>
</dbReference>
<dbReference type="VEuPathDB" id="MicrosporidiaDB:M153_17378000695"/>
<name>A0A0R0LVH6_9MICR</name>
<dbReference type="PROSITE" id="PS51726">
    <property type="entry name" value="MYST_HAT"/>
    <property type="match status" value="1"/>
</dbReference>
<feature type="non-terminal residue" evidence="10">
    <location>
        <position position="1"/>
    </location>
</feature>
<gene>
    <name evidence="10" type="ORF">M153_17378000695</name>
</gene>
<dbReference type="PANTHER" id="PTHR10615">
    <property type="entry name" value="HISTONE ACETYLTRANSFERASE"/>
    <property type="match status" value="1"/>
</dbReference>
<dbReference type="GO" id="GO:0006357">
    <property type="term" value="P:regulation of transcription by RNA polymerase II"/>
    <property type="evidence" value="ECO:0007669"/>
    <property type="project" value="TreeGrafter"/>
</dbReference>
<dbReference type="Proteomes" id="UP000051530">
    <property type="component" value="Unassembled WGS sequence"/>
</dbReference>
<dbReference type="OrthoDB" id="787137at2759"/>
<dbReference type="GO" id="GO:0000785">
    <property type="term" value="C:chromatin"/>
    <property type="evidence" value="ECO:0007669"/>
    <property type="project" value="TreeGrafter"/>
</dbReference>
<dbReference type="AlphaFoldDB" id="A0A0R0LVH6"/>
<keyword evidence="11" id="KW-1185">Reference proteome</keyword>
<accession>A0A0R0LVH6</accession>
<protein>
    <recommendedName>
        <fullName evidence="8">Histone acetyltransferase</fullName>
        <ecNumber evidence="8">2.3.1.48</ecNumber>
    </recommendedName>
</protein>
<evidence type="ECO:0000256" key="4">
    <source>
        <dbReference type="ARBA" id="ARBA00022771"/>
    </source>
</evidence>
<evidence type="ECO:0000313" key="10">
    <source>
        <dbReference type="EMBL" id="KRH91941.1"/>
    </source>
</evidence>
<dbReference type="GO" id="GO:0005634">
    <property type="term" value="C:nucleus"/>
    <property type="evidence" value="ECO:0007669"/>
    <property type="project" value="UniProtKB-SubCell"/>
</dbReference>
<dbReference type="EC" id="2.3.1.48" evidence="8"/>
<comment type="caution">
    <text evidence="10">The sequence shown here is derived from an EMBL/GenBank/DDBJ whole genome shotgun (WGS) entry which is preliminary data.</text>
</comment>
<dbReference type="Gene3D" id="3.30.60.60">
    <property type="entry name" value="N-acetyl transferase-like"/>
    <property type="match status" value="1"/>
</dbReference>
<dbReference type="PANTHER" id="PTHR10615:SF161">
    <property type="entry name" value="HISTONE ACETYLTRANSFERASE KAT7"/>
    <property type="match status" value="1"/>
</dbReference>
<evidence type="ECO:0000256" key="3">
    <source>
        <dbReference type="ARBA" id="ARBA00022723"/>
    </source>
</evidence>
<organism evidence="10 11">
    <name type="scientific">Pseudoloma neurophilia</name>
    <dbReference type="NCBI Taxonomy" id="146866"/>
    <lineage>
        <taxon>Eukaryota</taxon>
        <taxon>Fungi</taxon>
        <taxon>Fungi incertae sedis</taxon>
        <taxon>Microsporidia</taxon>
        <taxon>Pseudoloma</taxon>
    </lineage>
</organism>
<sequence length="231" mass="27494">KNINLTNNTDKEKNNDKNLTQFFVHYINYNKRLDEWLTGDTFILESVEIPKRRRGPFKKRSKINSPLIDSSINKSDNKNILNQPDNENDTIQIKIVNHLFIRNKRIETWYFSPFPSFIKEKVYICPGCLFYLDSVQNLKKHLKTCKMRHPPGKEIYRHENLSFFELDGHIYKNYCRNISLISKCFLDHKTLFYDVDLFMFYVLVRYNPGVPLDDCSVDGVPEDHTIDDLKF</sequence>
<dbReference type="InterPro" id="IPR016181">
    <property type="entry name" value="Acyl_CoA_acyltransferase"/>
</dbReference>
<evidence type="ECO:0000259" key="9">
    <source>
        <dbReference type="PROSITE" id="PS51726"/>
    </source>
</evidence>